<keyword evidence="3" id="KW-1185">Reference proteome</keyword>
<sequence>MKKIMIFAGIVLLLFAGLAFVNNYQQAERSKDNPYEKDKLNPATVDQLNDPNYQNIVTPDQLNEQLQDGADTAVYFFSPLCEHCKKTTPVLMPAADEAGVEIQQYNVLEFEQGWEDYKITGTPTLIFFKDGEEVNRLEGYQEEAAFQQAFTAYKE</sequence>
<dbReference type="PROSITE" id="PS51352">
    <property type="entry name" value="THIOREDOXIN_2"/>
    <property type="match status" value="1"/>
</dbReference>
<dbReference type="AlphaFoldDB" id="A0A7X2IXD0"/>
<dbReference type="SUPFAM" id="SSF52833">
    <property type="entry name" value="Thioredoxin-like"/>
    <property type="match status" value="1"/>
</dbReference>
<dbReference type="EMBL" id="WKKI01000005">
    <property type="protein sequence ID" value="MRX71568.1"/>
    <property type="molecule type" value="Genomic_DNA"/>
</dbReference>
<dbReference type="InterPro" id="IPR036249">
    <property type="entry name" value="Thioredoxin-like_sf"/>
</dbReference>
<dbReference type="GO" id="GO:0003756">
    <property type="term" value="F:protein disulfide isomerase activity"/>
    <property type="evidence" value="ECO:0007669"/>
    <property type="project" value="TreeGrafter"/>
</dbReference>
<feature type="domain" description="Thioredoxin" evidence="1">
    <location>
        <begin position="34"/>
        <end position="155"/>
    </location>
</feature>
<reference evidence="2 3" key="1">
    <citation type="submission" date="2019-11" db="EMBL/GenBank/DDBJ databases">
        <title>Bacillus lacus genome.</title>
        <authorList>
            <person name="Allen C.J."/>
            <person name="Newman J.D."/>
        </authorList>
    </citation>
    <scope>NUCLEOTIDE SEQUENCE [LARGE SCALE GENOMIC DNA]</scope>
    <source>
        <strain evidence="2 3">KCTC 33946</strain>
    </source>
</reference>
<dbReference type="RefSeq" id="WP_154306694.1">
    <property type="nucleotide sequence ID" value="NZ_WKKI01000005.1"/>
</dbReference>
<dbReference type="Proteomes" id="UP000448867">
    <property type="component" value="Unassembled WGS sequence"/>
</dbReference>
<gene>
    <name evidence="2" type="ORF">GJU40_05180</name>
</gene>
<protein>
    <submittedName>
        <fullName evidence="2">Thioredoxin fold domain-containing protein</fullName>
    </submittedName>
</protein>
<dbReference type="PANTHER" id="PTHR45672">
    <property type="entry name" value="PROTEIN DISULFIDE-ISOMERASE C17H9.14C-RELATED"/>
    <property type="match status" value="1"/>
</dbReference>
<dbReference type="InterPro" id="IPR051063">
    <property type="entry name" value="PDI"/>
</dbReference>
<dbReference type="CDD" id="cd02947">
    <property type="entry name" value="TRX_family"/>
    <property type="match status" value="1"/>
</dbReference>
<evidence type="ECO:0000259" key="1">
    <source>
        <dbReference type="PROSITE" id="PS51352"/>
    </source>
</evidence>
<evidence type="ECO:0000313" key="2">
    <source>
        <dbReference type="EMBL" id="MRX71568.1"/>
    </source>
</evidence>
<dbReference type="Gene3D" id="3.40.30.10">
    <property type="entry name" value="Glutaredoxin"/>
    <property type="match status" value="1"/>
</dbReference>
<dbReference type="OrthoDB" id="32134at2"/>
<dbReference type="GO" id="GO:0006457">
    <property type="term" value="P:protein folding"/>
    <property type="evidence" value="ECO:0007669"/>
    <property type="project" value="TreeGrafter"/>
</dbReference>
<name>A0A7X2IXD0_9BACI</name>
<organism evidence="2 3">
    <name type="scientific">Metabacillus lacus</name>
    <dbReference type="NCBI Taxonomy" id="1983721"/>
    <lineage>
        <taxon>Bacteria</taxon>
        <taxon>Bacillati</taxon>
        <taxon>Bacillota</taxon>
        <taxon>Bacilli</taxon>
        <taxon>Bacillales</taxon>
        <taxon>Bacillaceae</taxon>
        <taxon>Metabacillus</taxon>
    </lineage>
</organism>
<comment type="caution">
    <text evidence="2">The sequence shown here is derived from an EMBL/GenBank/DDBJ whole genome shotgun (WGS) entry which is preliminary data.</text>
</comment>
<proteinExistence type="predicted"/>
<dbReference type="InterPro" id="IPR013766">
    <property type="entry name" value="Thioredoxin_domain"/>
</dbReference>
<accession>A0A7X2IXD0</accession>
<dbReference type="Pfam" id="PF00085">
    <property type="entry name" value="Thioredoxin"/>
    <property type="match status" value="1"/>
</dbReference>
<evidence type="ECO:0000313" key="3">
    <source>
        <dbReference type="Proteomes" id="UP000448867"/>
    </source>
</evidence>